<gene>
    <name evidence="1" type="ORF">ACFPXP_06805</name>
</gene>
<reference evidence="2" key="1">
    <citation type="journal article" date="2019" name="Int. J. Syst. Evol. Microbiol.">
        <title>The Global Catalogue of Microorganisms (GCM) 10K type strain sequencing project: providing services to taxonomists for standard genome sequencing and annotation.</title>
        <authorList>
            <consortium name="The Broad Institute Genomics Platform"/>
            <consortium name="The Broad Institute Genome Sequencing Center for Infectious Disease"/>
            <person name="Wu L."/>
            <person name="Ma J."/>
        </authorList>
    </citation>
    <scope>NUCLEOTIDE SEQUENCE [LARGE SCALE GENOMIC DNA]</scope>
    <source>
        <strain evidence="2">CCM 8749</strain>
    </source>
</reference>
<dbReference type="RefSeq" id="WP_379893473.1">
    <property type="nucleotide sequence ID" value="NZ_JBHSQV010000036.1"/>
</dbReference>
<sequence length="82" mass="9588">MSQARLLSLQAECSLYFEENPYSIENEQGLALRLGRRREDLMPVLERLTSLSILQRVGEGEHAYYKYNQPDVIEKVVVWESQ</sequence>
<evidence type="ECO:0000313" key="2">
    <source>
        <dbReference type="Proteomes" id="UP001596250"/>
    </source>
</evidence>
<evidence type="ECO:0000313" key="1">
    <source>
        <dbReference type="EMBL" id="MFC5986140.1"/>
    </source>
</evidence>
<protein>
    <submittedName>
        <fullName evidence="1">Uncharacterized protein</fullName>
    </submittedName>
</protein>
<dbReference type="EMBL" id="JBHSQV010000036">
    <property type="protein sequence ID" value="MFC5986140.1"/>
    <property type="molecule type" value="Genomic_DNA"/>
</dbReference>
<comment type="caution">
    <text evidence="1">The sequence shown here is derived from an EMBL/GenBank/DDBJ whole genome shotgun (WGS) entry which is preliminary data.</text>
</comment>
<proteinExistence type="predicted"/>
<keyword evidence="2" id="KW-1185">Reference proteome</keyword>
<accession>A0ABW1IM81</accession>
<organism evidence="1 2">
    <name type="scientific">Marinicrinis lubricantis</name>
    <dbReference type="NCBI Taxonomy" id="2086470"/>
    <lineage>
        <taxon>Bacteria</taxon>
        <taxon>Bacillati</taxon>
        <taxon>Bacillota</taxon>
        <taxon>Bacilli</taxon>
        <taxon>Bacillales</taxon>
        <taxon>Paenibacillaceae</taxon>
    </lineage>
</organism>
<dbReference type="Proteomes" id="UP001596250">
    <property type="component" value="Unassembled WGS sequence"/>
</dbReference>
<name>A0ABW1IM81_9BACL</name>